<name>S4NSG3_9NEOP</name>
<reference evidence="1" key="1">
    <citation type="journal article" date="2013" name="BMC Genomics">
        <title>Unscrambling butterfly oogenesis.</title>
        <authorList>
            <person name="Carter J.M."/>
            <person name="Baker S.C."/>
            <person name="Pink R."/>
            <person name="Carter D.R."/>
            <person name="Collins A."/>
            <person name="Tomlin J."/>
            <person name="Gibbs M."/>
            <person name="Breuker C.J."/>
        </authorList>
    </citation>
    <scope>NUCLEOTIDE SEQUENCE</scope>
    <source>
        <tissue evidence="1">Ovary</tissue>
    </source>
</reference>
<dbReference type="AlphaFoldDB" id="S4NSG3"/>
<dbReference type="EMBL" id="GAIX01012556">
    <property type="protein sequence ID" value="JAA80004.1"/>
    <property type="molecule type" value="Transcribed_RNA"/>
</dbReference>
<protein>
    <submittedName>
        <fullName evidence="1">Uncharacterized protein</fullName>
    </submittedName>
</protein>
<organism evidence="1">
    <name type="scientific">Pararge aegeria</name>
    <name type="common">speckled wood butterfly</name>
    <dbReference type="NCBI Taxonomy" id="116150"/>
    <lineage>
        <taxon>Eukaryota</taxon>
        <taxon>Metazoa</taxon>
        <taxon>Ecdysozoa</taxon>
        <taxon>Arthropoda</taxon>
        <taxon>Hexapoda</taxon>
        <taxon>Insecta</taxon>
        <taxon>Pterygota</taxon>
        <taxon>Neoptera</taxon>
        <taxon>Endopterygota</taxon>
        <taxon>Lepidoptera</taxon>
        <taxon>Glossata</taxon>
        <taxon>Ditrysia</taxon>
        <taxon>Papilionoidea</taxon>
        <taxon>Nymphalidae</taxon>
        <taxon>Satyrinae</taxon>
        <taxon>Satyrini</taxon>
        <taxon>Parargina</taxon>
        <taxon>Pararge</taxon>
    </lineage>
</organism>
<accession>S4NSG3</accession>
<reference evidence="1" key="2">
    <citation type="submission" date="2013-05" db="EMBL/GenBank/DDBJ databases">
        <authorList>
            <person name="Carter J.-M."/>
            <person name="Baker S.C."/>
            <person name="Pink R."/>
            <person name="Carter D.R.F."/>
            <person name="Collins A."/>
            <person name="Tomlin J."/>
            <person name="Gibbs M."/>
            <person name="Breuker C.J."/>
        </authorList>
    </citation>
    <scope>NUCLEOTIDE SEQUENCE</scope>
    <source>
        <tissue evidence="1">Ovary</tissue>
    </source>
</reference>
<sequence>MGFVFPISSLKKREVVRINLVRKLTIRFKALSRQVITTIHTRMVIGMLGVIEIIFFPGKQQTVVLPESGDLQLLQK</sequence>
<proteinExistence type="predicted"/>
<evidence type="ECO:0000313" key="1">
    <source>
        <dbReference type="EMBL" id="JAA80004.1"/>
    </source>
</evidence>